<comment type="similarity">
    <text evidence="3">Belongs to the heat shock protein 70 family.</text>
</comment>
<dbReference type="Gene3D" id="2.60.34.10">
    <property type="entry name" value="Substrate Binding Domain Of DNAk, Chain A, domain 1"/>
    <property type="match status" value="1"/>
</dbReference>
<evidence type="ECO:0000256" key="1">
    <source>
        <dbReference type="ARBA" id="ARBA00022741"/>
    </source>
</evidence>
<reference evidence="4 5" key="1">
    <citation type="submission" date="2022-08" db="EMBL/GenBank/DDBJ databases">
        <title>Bacterial and archaeal communities from various locations to study Microbial Dark Matter (Phase II).</title>
        <authorList>
            <person name="Stepanauskas R."/>
        </authorList>
    </citation>
    <scope>NUCLEOTIDE SEQUENCE [LARGE SCALE GENOMIC DNA]</scope>
    <source>
        <strain evidence="4 5">PD1</strain>
    </source>
</reference>
<dbReference type="RefSeq" id="WP_259102231.1">
    <property type="nucleotide sequence ID" value="NZ_CP130454.1"/>
</dbReference>
<protein>
    <submittedName>
        <fullName evidence="4">Molecular chaperone DnaK (HSP70)</fullName>
    </submittedName>
</protein>
<dbReference type="PANTHER" id="PTHR19375">
    <property type="entry name" value="HEAT SHOCK PROTEIN 70KDA"/>
    <property type="match status" value="1"/>
</dbReference>
<gene>
    <name evidence="4" type="ORF">M2350_003689</name>
</gene>
<keyword evidence="2 3" id="KW-0067">ATP-binding</keyword>
<dbReference type="Pfam" id="PF00012">
    <property type="entry name" value="HSP70"/>
    <property type="match status" value="1"/>
</dbReference>
<dbReference type="InterPro" id="IPR029047">
    <property type="entry name" value="HSP70_peptide-bd_sf"/>
</dbReference>
<accession>A0ABT2ETE7</accession>
<dbReference type="Gene3D" id="3.90.640.10">
    <property type="entry name" value="Actin, Chain A, domain 4"/>
    <property type="match status" value="1"/>
</dbReference>
<evidence type="ECO:0000256" key="2">
    <source>
        <dbReference type="ARBA" id="ARBA00022840"/>
    </source>
</evidence>
<dbReference type="SUPFAM" id="SSF53067">
    <property type="entry name" value="Actin-like ATPase domain"/>
    <property type="match status" value="2"/>
</dbReference>
<evidence type="ECO:0000313" key="5">
    <source>
        <dbReference type="Proteomes" id="UP001204798"/>
    </source>
</evidence>
<comment type="caution">
    <text evidence="4">The sequence shown here is derived from an EMBL/GenBank/DDBJ whole genome shotgun (WGS) entry which is preliminary data.</text>
</comment>
<proteinExistence type="inferred from homology"/>
<organism evidence="4 5">
    <name type="scientific">Candidatus Fervidibacter sacchari</name>
    <dbReference type="NCBI Taxonomy" id="1448929"/>
    <lineage>
        <taxon>Bacteria</taxon>
        <taxon>Candidatus Fervidibacterota</taxon>
        <taxon>Candidatus Fervidibacter</taxon>
    </lineage>
</organism>
<keyword evidence="1 3" id="KW-0547">Nucleotide-binding</keyword>
<name>A0ABT2ETE7_9BACT</name>
<dbReference type="SUPFAM" id="SSF100920">
    <property type="entry name" value="Heat shock protein 70kD (HSP70), peptide-binding domain"/>
    <property type="match status" value="1"/>
</dbReference>
<keyword evidence="5" id="KW-1185">Reference proteome</keyword>
<evidence type="ECO:0000256" key="3">
    <source>
        <dbReference type="RuleBase" id="RU003322"/>
    </source>
</evidence>
<sequence length="531" mass="59823">MAVHWAIDLGTSNTTVCEDSSGNPNVLHLDELARPEPVTMTPLIPSAICVLDENCRKVLIGQKALAYNWDGQATGFATGFKRFLGTESQRPLAKIGSRTITARDAAFLFLRELINAIEQRFQTVIEDLTIAVPPSSYETYRAELLWALQRIKQPSNWWQRLLQWLRRRPLTITFRTIDEPVAAALGYGIDIKKDATVVAFDFGAGSLEVAAVRIEAGKTFETGRAQVLAKQSLRIGGDDVDWWIVEEFVPEPLQALPIYRILLKWEAERVKIAASSGQVATFTFRQHDFGTLDYHKLSDLLAERGLYREVNDVLERLLAELWEVHRLDVGDIDEVILEGGSTLLPEIRNLLADIFGREKVREWAPFESVVRGACLFAAGAPVDDIIYHDYAVRVVSEATEAVEYELLIPRGTRYPTPTDFVTRYYAPSQDGQTFIQLQICEVGGVAGKPVQWETRPDGRKVFVPRTEGEHAFCICLNEGDEAIVLDPPGKGRSPRLRVTFNIDADRWLRMTVHDLLRKVDLKVNEPVVKLR</sequence>
<dbReference type="EMBL" id="JANUCP010000011">
    <property type="protein sequence ID" value="MCS3921243.1"/>
    <property type="molecule type" value="Genomic_DNA"/>
</dbReference>
<dbReference type="InterPro" id="IPR013126">
    <property type="entry name" value="Hsp_70_fam"/>
</dbReference>
<dbReference type="Gene3D" id="3.30.420.40">
    <property type="match status" value="2"/>
</dbReference>
<dbReference type="Proteomes" id="UP001204798">
    <property type="component" value="Unassembled WGS sequence"/>
</dbReference>
<dbReference type="InterPro" id="IPR043129">
    <property type="entry name" value="ATPase_NBD"/>
</dbReference>
<evidence type="ECO:0000313" key="4">
    <source>
        <dbReference type="EMBL" id="MCS3921243.1"/>
    </source>
</evidence>
<dbReference type="PRINTS" id="PR00301">
    <property type="entry name" value="HEATSHOCK70"/>
</dbReference>